<dbReference type="EMBL" id="VNIP01000021">
    <property type="protein sequence ID" value="KAA1174650.1"/>
    <property type="molecule type" value="Genomic_DNA"/>
</dbReference>
<evidence type="ECO:0000313" key="1">
    <source>
        <dbReference type="EMBL" id="KAA1174650.1"/>
    </source>
</evidence>
<reference evidence="1 2" key="1">
    <citation type="submission" date="2019-07" db="EMBL/GenBank/DDBJ databases">
        <title>The Draft Genome Sequence of Rhizobium tropici SARCC-755 Associated with Superior Nodulation on Pigeonpea (Cajanus cajan (L.) Millsp.).</title>
        <authorList>
            <person name="Bopape F.L."/>
            <person name="Hassen A.I."/>
            <person name="Swanevelder Z.H."/>
            <person name="Gwata E.T."/>
        </authorList>
    </citation>
    <scope>NUCLEOTIDE SEQUENCE [LARGE SCALE GENOMIC DNA]</scope>
    <source>
        <strain evidence="1 2">SARCC-755</strain>
    </source>
</reference>
<dbReference type="Proteomes" id="UP000323608">
    <property type="component" value="Unassembled WGS sequence"/>
</dbReference>
<evidence type="ECO:0000313" key="2">
    <source>
        <dbReference type="Proteomes" id="UP000323608"/>
    </source>
</evidence>
<dbReference type="OrthoDB" id="9981761at2"/>
<proteinExistence type="predicted"/>
<gene>
    <name evidence="1" type="ORF">FP026_29635</name>
</gene>
<organism evidence="1 2">
    <name type="scientific">Rhizobium tropici</name>
    <dbReference type="NCBI Taxonomy" id="398"/>
    <lineage>
        <taxon>Bacteria</taxon>
        <taxon>Pseudomonadati</taxon>
        <taxon>Pseudomonadota</taxon>
        <taxon>Alphaproteobacteria</taxon>
        <taxon>Hyphomicrobiales</taxon>
        <taxon>Rhizobiaceae</taxon>
        <taxon>Rhizobium/Agrobacterium group</taxon>
        <taxon>Rhizobium</taxon>
    </lineage>
</organism>
<name>A0A5B0VIT9_RHITR</name>
<sequence>MGKIAMLARGGKEPPYNPARVQLAQALDEIGRLERSVAEKSATVSRAHEMIAEAIREQDEAEQGVESARVTLRTRMIDSARTGSPALRDDVMGMAHARLATANEALAAAQAAVEVVRSSHEEHEEALVSAQRRRNAAIAKIFDDEVDGILAETIELRDKFLGKLIELRFVSSLAGNAWPPTDRSKAIDRLMNMPFGSTLHEAVRTDTAAAQPVVRPWRDAIQALQSDANAQLPTRAK</sequence>
<dbReference type="Gene3D" id="1.10.287.620">
    <property type="entry name" value="Helix Hairpins"/>
    <property type="match status" value="1"/>
</dbReference>
<comment type="caution">
    <text evidence="1">The sequence shown here is derived from an EMBL/GenBank/DDBJ whole genome shotgun (WGS) entry which is preliminary data.</text>
</comment>
<dbReference type="AlphaFoldDB" id="A0A5B0VIT9"/>
<dbReference type="RefSeq" id="WP_149638120.1">
    <property type="nucleotide sequence ID" value="NZ_VNIP01000021.1"/>
</dbReference>
<accession>A0A5B0VIT9</accession>
<protein>
    <submittedName>
        <fullName evidence="1">Uncharacterized protein</fullName>
    </submittedName>
</protein>